<dbReference type="EMBL" id="MSCK01000001">
    <property type="protein sequence ID" value="PQJ73100.1"/>
    <property type="molecule type" value="Genomic_DNA"/>
</dbReference>
<comment type="caution">
    <text evidence="1">The sequence shown here is derived from an EMBL/GenBank/DDBJ whole genome shotgun (WGS) entry which is preliminary data.</text>
</comment>
<evidence type="ECO:0000313" key="1">
    <source>
        <dbReference type="EMBL" id="PQJ73100.1"/>
    </source>
</evidence>
<dbReference type="Pfam" id="PF11009">
    <property type="entry name" value="BrxC"/>
    <property type="match status" value="1"/>
</dbReference>
<reference evidence="1 2" key="1">
    <citation type="submission" date="2016-12" db="EMBL/GenBank/DDBJ databases">
        <title>Trade-off between light-utilization and light-protection in marine flavobacteria.</title>
        <authorList>
            <person name="Kumagai Y."/>
            <person name="Yoshizawa S."/>
            <person name="Kogure K."/>
            <person name="Iwasaki W."/>
        </authorList>
    </citation>
    <scope>NUCLEOTIDE SEQUENCE [LARGE SCALE GENOMIC DNA]</scope>
    <source>
        <strain evidence="1 2">KCTC 12100</strain>
    </source>
</reference>
<dbReference type="OrthoDB" id="677051at2"/>
<dbReference type="Gene3D" id="3.40.30.10">
    <property type="entry name" value="Glutaredoxin"/>
    <property type="match status" value="1"/>
</dbReference>
<dbReference type="RefSeq" id="WP_105048766.1">
    <property type="nucleotide sequence ID" value="NZ_CP150661.1"/>
</dbReference>
<sequence>MGIFNKIFGGNDEGKEKEAKVSYLKWIPLTSMEQLEEIKEISKTESVLIFKHSTRCGISSMVIKRFEALFTEEHQNLKVYYLDLLNYRDISDEVGYTFQVMHQSPQLIIVKNGVSVENASHYDITITNLSRFI</sequence>
<accession>A0A2P6CDW8</accession>
<dbReference type="AlphaFoldDB" id="A0A2P6CDW8"/>
<gene>
    <name evidence="1" type="ORF">BTO14_07435</name>
</gene>
<dbReference type="SUPFAM" id="SSF52833">
    <property type="entry name" value="Thioredoxin-like"/>
    <property type="match status" value="1"/>
</dbReference>
<protein>
    <submittedName>
        <fullName evidence="1">Cytosolic protein</fullName>
    </submittedName>
</protein>
<dbReference type="InterPro" id="IPR036249">
    <property type="entry name" value="Thioredoxin-like_sf"/>
</dbReference>
<dbReference type="InterPro" id="IPR022551">
    <property type="entry name" value="BrxC"/>
</dbReference>
<organism evidence="1 2">
    <name type="scientific">Polaribacter butkevichii</name>
    <dbReference type="NCBI Taxonomy" id="218490"/>
    <lineage>
        <taxon>Bacteria</taxon>
        <taxon>Pseudomonadati</taxon>
        <taxon>Bacteroidota</taxon>
        <taxon>Flavobacteriia</taxon>
        <taxon>Flavobacteriales</taxon>
        <taxon>Flavobacteriaceae</taxon>
    </lineage>
</organism>
<evidence type="ECO:0000313" key="2">
    <source>
        <dbReference type="Proteomes" id="UP000247345"/>
    </source>
</evidence>
<dbReference type="Proteomes" id="UP000247345">
    <property type="component" value="Unassembled WGS sequence"/>
</dbReference>
<dbReference type="NCBIfam" id="TIGR04019">
    <property type="entry name" value="B_thiol_YtxJ"/>
    <property type="match status" value="1"/>
</dbReference>
<keyword evidence="2" id="KW-1185">Reference proteome</keyword>
<name>A0A2P6CDW8_9FLAO</name>
<proteinExistence type="predicted"/>